<keyword evidence="9" id="KW-0963">Cytoplasm</keyword>
<reference evidence="13" key="1">
    <citation type="submission" date="2017-07" db="EMBL/GenBank/DDBJ databases">
        <authorList>
            <person name="Varghese N."/>
            <person name="Submissions S."/>
        </authorList>
    </citation>
    <scope>NUCLEOTIDE SEQUENCE [LARGE SCALE GENOMIC DNA]</scope>
    <source>
        <strain evidence="13">NLAE-zl-C134</strain>
    </source>
</reference>
<dbReference type="Gene3D" id="2.115.10.20">
    <property type="entry name" value="Glycosyl hydrolase domain, family 43"/>
    <property type="match status" value="1"/>
</dbReference>
<keyword evidence="13" id="KW-1185">Reference proteome</keyword>
<evidence type="ECO:0000313" key="13">
    <source>
        <dbReference type="Proteomes" id="UP000254051"/>
    </source>
</evidence>
<keyword evidence="5 8" id="KW-0378">Hydrolase</keyword>
<dbReference type="InterPro" id="IPR023296">
    <property type="entry name" value="Glyco_hydro_beta-prop_sf"/>
</dbReference>
<comment type="function">
    <text evidence="9">Enables the bacterium to metabolize sucrose as a sole carbon source.</text>
</comment>
<keyword evidence="6 8" id="KW-0326">Glycosidase</keyword>
<sequence length="496" mass="57877">MSKTIMKENIEKAQVEIEAKESAVKNGRMRQDFHFMPQTGWLNDPNGLVYYKGQYHYFYQFYPYAGFWGSVHWGHAVSSDMLRWKHLPPALAPSEAYDDHYLGGCFSGSAIEYNEKLYLMYTGVTNNGDGLEQCQCIAWSEDGINFEKYEGNPVIAAPEGVPKDFFRDPKVWCHRDTFYMVCGTKKEDKGQALLYKSKDMIHWEYFNVLAESRGEWGYMWECPDFYPLGDKYVLMFSPMGAQERKCVYLVGDFDYRTGKFFYNISGEIDWGLDYYAPQSFLAPDGRRIITGWANGWEWMPHWKDWGPMYREGWSGFFALPREVILLEDNTLSFKPIHELEQLRSDPGTENNLLIGEGKYQVKNTGCSCEIKMLINLEKTTSRKVKLELRENNTRKAVVLFDFQKAEMCFDRTCADGWSTGIARSEINLKNKQYLDIHIFIDRSSIEVFSNNYQNNMTCNVFSDETQTNNYIVPENGELYIEKLETWNIENVLKVMK</sequence>
<dbReference type="GO" id="GO:0005985">
    <property type="term" value="P:sucrose metabolic process"/>
    <property type="evidence" value="ECO:0007669"/>
    <property type="project" value="UniProtKB-UniPathway"/>
</dbReference>
<dbReference type="RefSeq" id="WP_109712818.1">
    <property type="nucleotide sequence ID" value="NZ_QGDS01000010.1"/>
</dbReference>
<dbReference type="InterPro" id="IPR051214">
    <property type="entry name" value="GH32_Enzymes"/>
</dbReference>
<comment type="catalytic activity">
    <reaction evidence="8">
        <text>Hydrolysis of terminal non-reducing beta-D-fructofuranoside residues in beta-D-fructofuranosides.</text>
        <dbReference type="EC" id="3.2.1.26"/>
    </reaction>
</comment>
<feature type="domain" description="Glycosyl hydrolase family 32 C-terminal" evidence="11">
    <location>
        <begin position="338"/>
        <end position="487"/>
    </location>
</feature>
<name>A0A315ZT99_9FIRM</name>
<gene>
    <name evidence="12" type="ORF">SAMN05216529_110112</name>
</gene>
<dbReference type="PANTHER" id="PTHR43101:SF1">
    <property type="entry name" value="BETA-FRUCTOSIDASE"/>
    <property type="match status" value="1"/>
</dbReference>
<dbReference type="AlphaFoldDB" id="A0A315ZT99"/>
<evidence type="ECO:0000256" key="8">
    <source>
        <dbReference type="RuleBase" id="RU362110"/>
    </source>
</evidence>
<evidence type="ECO:0000259" key="11">
    <source>
        <dbReference type="Pfam" id="PF08244"/>
    </source>
</evidence>
<dbReference type="InterPro" id="IPR018053">
    <property type="entry name" value="Glyco_hydro_32_AS"/>
</dbReference>
<comment type="subcellular location">
    <subcellularLocation>
        <location evidence="9">Cytoplasm</location>
    </subcellularLocation>
</comment>
<evidence type="ECO:0000256" key="5">
    <source>
        <dbReference type="ARBA" id="ARBA00022801"/>
    </source>
</evidence>
<evidence type="ECO:0000256" key="2">
    <source>
        <dbReference type="ARBA" id="ARBA00009902"/>
    </source>
</evidence>
<dbReference type="OrthoDB" id="9759709at2"/>
<dbReference type="GO" id="GO:0004564">
    <property type="term" value="F:beta-fructofuranosidase activity"/>
    <property type="evidence" value="ECO:0007669"/>
    <property type="project" value="UniProtKB-EC"/>
</dbReference>
<accession>A0A315ZT99</accession>
<feature type="domain" description="Glycosyl hydrolase family 32 N-terminal" evidence="10">
    <location>
        <begin position="34"/>
        <end position="334"/>
    </location>
</feature>
<organism evidence="12 13">
    <name type="scientific">Faecalicatena contorta</name>
    <dbReference type="NCBI Taxonomy" id="39482"/>
    <lineage>
        <taxon>Bacteria</taxon>
        <taxon>Bacillati</taxon>
        <taxon>Bacillota</taxon>
        <taxon>Clostridia</taxon>
        <taxon>Lachnospirales</taxon>
        <taxon>Lachnospiraceae</taxon>
        <taxon>Faecalicatena</taxon>
    </lineage>
</organism>
<dbReference type="SMART" id="SM00640">
    <property type="entry name" value="Glyco_32"/>
    <property type="match status" value="1"/>
</dbReference>
<dbReference type="UniPathway" id="UPA00238"/>
<dbReference type="EC" id="3.2.1.26" evidence="3 8"/>
<evidence type="ECO:0000259" key="10">
    <source>
        <dbReference type="Pfam" id="PF00251"/>
    </source>
</evidence>
<dbReference type="SUPFAM" id="SSF49899">
    <property type="entry name" value="Concanavalin A-like lectins/glucanases"/>
    <property type="match status" value="1"/>
</dbReference>
<dbReference type="CDD" id="cd08996">
    <property type="entry name" value="GH32_FFase"/>
    <property type="match status" value="1"/>
</dbReference>
<dbReference type="InterPro" id="IPR006232">
    <property type="entry name" value="Suc6P_hydrolase"/>
</dbReference>
<dbReference type="InterPro" id="IPR013189">
    <property type="entry name" value="Glyco_hydro_32_C"/>
</dbReference>
<dbReference type="GO" id="GO:0005737">
    <property type="term" value="C:cytoplasm"/>
    <property type="evidence" value="ECO:0007669"/>
    <property type="project" value="UniProtKB-SubCell"/>
</dbReference>
<dbReference type="Proteomes" id="UP000254051">
    <property type="component" value="Unassembled WGS sequence"/>
</dbReference>
<dbReference type="EMBL" id="UHJJ01000010">
    <property type="protein sequence ID" value="SUQ15209.1"/>
    <property type="molecule type" value="Genomic_DNA"/>
</dbReference>
<dbReference type="PROSITE" id="PS00609">
    <property type="entry name" value="GLYCOSYL_HYDROL_F32"/>
    <property type="match status" value="1"/>
</dbReference>
<evidence type="ECO:0000256" key="7">
    <source>
        <dbReference type="ARBA" id="ARBA00033367"/>
    </source>
</evidence>
<protein>
    <recommendedName>
        <fullName evidence="4 8">Sucrose-6-phosphate hydrolase</fullName>
        <ecNumber evidence="3 8">3.2.1.26</ecNumber>
    </recommendedName>
    <alternativeName>
        <fullName evidence="7 9">Invertase</fullName>
    </alternativeName>
</protein>
<evidence type="ECO:0000256" key="9">
    <source>
        <dbReference type="RuleBase" id="RU365015"/>
    </source>
</evidence>
<evidence type="ECO:0000256" key="3">
    <source>
        <dbReference type="ARBA" id="ARBA00012758"/>
    </source>
</evidence>
<evidence type="ECO:0000256" key="4">
    <source>
        <dbReference type="ARBA" id="ARBA00019623"/>
    </source>
</evidence>
<dbReference type="Pfam" id="PF00251">
    <property type="entry name" value="Glyco_hydro_32N"/>
    <property type="match status" value="1"/>
</dbReference>
<evidence type="ECO:0000256" key="1">
    <source>
        <dbReference type="ARBA" id="ARBA00004914"/>
    </source>
</evidence>
<proteinExistence type="inferred from homology"/>
<evidence type="ECO:0000313" key="12">
    <source>
        <dbReference type="EMBL" id="SUQ15209.1"/>
    </source>
</evidence>
<evidence type="ECO:0000256" key="6">
    <source>
        <dbReference type="ARBA" id="ARBA00023295"/>
    </source>
</evidence>
<comment type="similarity">
    <text evidence="2 8">Belongs to the glycosyl hydrolase 32 family.</text>
</comment>
<dbReference type="NCBIfam" id="TIGR01322">
    <property type="entry name" value="scrB_fam"/>
    <property type="match status" value="1"/>
</dbReference>
<dbReference type="InterPro" id="IPR013148">
    <property type="entry name" value="Glyco_hydro_32_N"/>
</dbReference>
<dbReference type="SUPFAM" id="SSF75005">
    <property type="entry name" value="Arabinanase/levansucrase/invertase"/>
    <property type="match status" value="1"/>
</dbReference>
<dbReference type="PANTHER" id="PTHR43101">
    <property type="entry name" value="BETA-FRUCTOSIDASE"/>
    <property type="match status" value="1"/>
</dbReference>
<keyword evidence="9" id="KW-0119">Carbohydrate metabolism</keyword>
<dbReference type="Gene3D" id="2.60.120.560">
    <property type="entry name" value="Exo-inulinase, domain 1"/>
    <property type="match status" value="1"/>
</dbReference>
<dbReference type="Pfam" id="PF08244">
    <property type="entry name" value="Glyco_hydro_32C"/>
    <property type="match status" value="1"/>
</dbReference>
<dbReference type="InterPro" id="IPR013320">
    <property type="entry name" value="ConA-like_dom_sf"/>
</dbReference>
<comment type="pathway">
    <text evidence="1 9">Glycan biosynthesis; sucrose metabolism.</text>
</comment>
<dbReference type="InterPro" id="IPR001362">
    <property type="entry name" value="Glyco_hydro_32"/>
</dbReference>